<keyword evidence="1" id="KW-0560">Oxidoreductase</keyword>
<comment type="function">
    <text evidence="1">Catalyzes the cleavage of beta-carotene at its central double bond (15,15') to yield two molecules of all-trans-retinal.</text>
</comment>
<feature type="binding site" evidence="1">
    <location>
        <position position="196"/>
    </location>
    <ligand>
        <name>Fe cation</name>
        <dbReference type="ChEBI" id="CHEBI:24875"/>
    </ligand>
</feature>
<dbReference type="GO" id="GO:0010436">
    <property type="term" value="F:carotenoid dioxygenase activity"/>
    <property type="evidence" value="ECO:0007669"/>
    <property type="project" value="UniProtKB-UniRule"/>
</dbReference>
<keyword evidence="1" id="KW-1003">Cell membrane</keyword>
<dbReference type="GO" id="GO:0016121">
    <property type="term" value="P:carotene catabolic process"/>
    <property type="evidence" value="ECO:0007669"/>
    <property type="project" value="UniProtKB-UniRule"/>
</dbReference>
<reference evidence="2" key="1">
    <citation type="journal article" date="2007" name="Environ. Microbiol.">
        <title>Proteorhodopsin photosystem gene clusters exhibit co-evolutionary trends and shared ancestry among diverse marine microbial phyla.</title>
        <authorList>
            <person name="McCarren J."/>
            <person name="Delong E.F."/>
        </authorList>
    </citation>
    <scope>NUCLEOTIDE SEQUENCE</scope>
</reference>
<proteinExistence type="inferred from homology"/>
<dbReference type="GO" id="GO:0003834">
    <property type="term" value="F:beta-carotene 15,15'-dioxygenase activity"/>
    <property type="evidence" value="ECO:0007669"/>
    <property type="project" value="UniProtKB-EC"/>
</dbReference>
<evidence type="ECO:0000313" key="2">
    <source>
        <dbReference type="EMBL" id="ABL97601.1"/>
    </source>
</evidence>
<protein>
    <recommendedName>
        <fullName evidence="1">Probable beta-carotene 15,15'-dioxygenase</fullName>
        <ecNumber evidence="1">1.13.11.63</ecNumber>
    </recommendedName>
</protein>
<keyword evidence="1" id="KW-0812">Transmembrane</keyword>
<organism evidence="2">
    <name type="scientific">uncultured marine bacterium EB0_39F01</name>
    <dbReference type="NCBI Taxonomy" id="415436"/>
    <lineage>
        <taxon>Bacteria</taxon>
        <taxon>environmental samples</taxon>
    </lineage>
</organism>
<feature type="transmembrane region" description="Helical" evidence="1">
    <location>
        <begin position="212"/>
        <end position="235"/>
    </location>
</feature>
<comment type="subcellular location">
    <subcellularLocation>
        <location evidence="1">Cell membrane</location>
        <topology evidence="1">Multi-pass membrane protein</topology>
    </subcellularLocation>
</comment>
<dbReference type="GO" id="GO:0005506">
    <property type="term" value="F:iron ion binding"/>
    <property type="evidence" value="ECO:0007669"/>
    <property type="project" value="UniProtKB-UniRule"/>
</dbReference>
<feature type="binding site" evidence="1">
    <location>
        <position position="192"/>
    </location>
    <ligand>
        <name>Fe cation</name>
        <dbReference type="ChEBI" id="CHEBI:24875"/>
    </ligand>
</feature>
<feature type="transmembrane region" description="Helical" evidence="1">
    <location>
        <begin position="168"/>
        <end position="191"/>
    </location>
</feature>
<feature type="transmembrane region" description="Helical" evidence="1">
    <location>
        <begin position="12"/>
        <end position="38"/>
    </location>
</feature>
<feature type="transmembrane region" description="Helical" evidence="1">
    <location>
        <begin position="136"/>
        <end position="156"/>
    </location>
</feature>
<accession>A4GHP0</accession>
<feature type="transmembrane region" description="Helical" evidence="1">
    <location>
        <begin position="247"/>
        <end position="267"/>
    </location>
</feature>
<comment type="catalytic activity">
    <reaction evidence="1">
        <text>all-trans-beta-carotene + O2 = 2 all-trans-retinal</text>
        <dbReference type="Rhea" id="RHEA:32887"/>
        <dbReference type="ChEBI" id="CHEBI:15379"/>
        <dbReference type="ChEBI" id="CHEBI:17579"/>
        <dbReference type="ChEBI" id="CHEBI:17898"/>
        <dbReference type="EC" id="1.13.11.63"/>
    </reaction>
</comment>
<keyword evidence="1" id="KW-0479">Metal-binding</keyword>
<dbReference type="NCBIfam" id="TIGR03753">
    <property type="entry name" value="blh_monoox"/>
    <property type="match status" value="1"/>
</dbReference>
<keyword evidence="1" id="KW-0408">Iron</keyword>
<sequence>MVDIAILDHLSVIALLMVVLIGLPHGALDGAIAMHLGAGRNISFVFQFLFLYLLCGFIVVVLWYNFPPISLVVFLIISMIHFGWGDANSKIKLVSLLQIICHGGVVVFGIVYFHIDEVIPLFDMLTQRNSNFPIQLSIYIFYAVSILTILYVYLIYSMRDLRQRLLELAVVWAIVIFLPPLFGFAVYFCFIHTIRHIRNIWMEIKTEMSLKALITQASILTIASWGMGITAFYIFDSGDLDTNIIRIIFIGLAALTVPHMILVDGFFRNK</sequence>
<dbReference type="GO" id="GO:0005886">
    <property type="term" value="C:plasma membrane"/>
    <property type="evidence" value="ECO:0007669"/>
    <property type="project" value="UniProtKB-SubCell"/>
</dbReference>
<feature type="binding site" evidence="1">
    <location>
        <position position="81"/>
    </location>
    <ligand>
        <name>Fe cation</name>
        <dbReference type="ChEBI" id="CHEBI:24875"/>
    </ligand>
</feature>
<keyword evidence="1" id="KW-1133">Transmembrane helix</keyword>
<evidence type="ECO:0000256" key="1">
    <source>
        <dbReference type="HAMAP-Rule" id="MF_02093"/>
    </source>
</evidence>
<dbReference type="HAMAP" id="MF_02093">
    <property type="entry name" value="Beta_carotene_diox"/>
    <property type="match status" value="1"/>
</dbReference>
<feature type="transmembrane region" description="Helical" evidence="1">
    <location>
        <begin position="93"/>
        <end position="115"/>
    </location>
</feature>
<gene>
    <name evidence="2" type="ORF">MBMO_EB0-39F01.0012</name>
</gene>
<dbReference type="InterPro" id="IPR022270">
    <property type="entry name" value="Blh_diox"/>
</dbReference>
<dbReference type="EMBL" id="EF089398">
    <property type="protein sequence ID" value="ABL97601.1"/>
    <property type="molecule type" value="Genomic_DNA"/>
</dbReference>
<keyword evidence="1" id="KW-0472">Membrane</keyword>
<comment type="cofactor">
    <cofactor evidence="1">
        <name>Fe(2+)</name>
        <dbReference type="ChEBI" id="CHEBI:29033"/>
    </cofactor>
</comment>
<comment type="similarity">
    <text evidence="1">Belongs to the Brp/Blh beta-carotene diooxygenase family.</text>
</comment>
<dbReference type="EC" id="1.13.11.63" evidence="1"/>
<feature type="transmembrane region" description="Helical" evidence="1">
    <location>
        <begin position="71"/>
        <end position="87"/>
    </location>
</feature>
<name>A4GHP0_9BACT</name>
<keyword evidence="1 2" id="KW-0223">Dioxygenase</keyword>
<feature type="binding site" evidence="1">
    <location>
        <position position="25"/>
    </location>
    <ligand>
        <name>Fe cation</name>
        <dbReference type="ChEBI" id="CHEBI:24875"/>
    </ligand>
</feature>
<dbReference type="Pfam" id="PF15461">
    <property type="entry name" value="BCD"/>
    <property type="match status" value="1"/>
</dbReference>
<dbReference type="AlphaFoldDB" id="A4GHP0"/>
<feature type="transmembrane region" description="Helical" evidence="1">
    <location>
        <begin position="44"/>
        <end position="64"/>
    </location>
</feature>